<sequence length="263" mass="31379">MRKILLPQKAKVTPKVVLEEINKFDHINKSPYSSSYYNVPNVTWEYKPEGSLRISDHWNFMSHGEKHCILEVTEEKVENNWILAKYIEGRYHILKEFGENVPGYRFMEINKNELELLKDLYDLGGLVSSKEWHKIHKEKIYAIKETHIKNRKKVLKDINPDKLKEFKEKNKKVKKVVYIRENDLYNIKLALTLYKISRDLDELCKTKEGSSKLINTYKGYRFNDEEVESFEEKYVLVLDNKIAVDFSKEYLEKIYKVTDKNES</sequence>
<dbReference type="Proteomes" id="UP001299068">
    <property type="component" value="Unassembled WGS sequence"/>
</dbReference>
<dbReference type="EMBL" id="JAIKTU010000014">
    <property type="protein sequence ID" value="MBY0756853.1"/>
    <property type="molecule type" value="Genomic_DNA"/>
</dbReference>
<comment type="caution">
    <text evidence="1">The sequence shown here is derived from an EMBL/GenBank/DDBJ whole genome shotgun (WGS) entry which is preliminary data.</text>
</comment>
<evidence type="ECO:0000313" key="1">
    <source>
        <dbReference type="EMBL" id="MBY0756853.1"/>
    </source>
</evidence>
<proteinExistence type="predicted"/>
<protein>
    <submittedName>
        <fullName evidence="1">Uncharacterized protein</fullName>
    </submittedName>
</protein>
<accession>A0ABS7L1B2</accession>
<gene>
    <name evidence="1" type="ORF">K5V21_15520</name>
</gene>
<keyword evidence="2" id="KW-1185">Reference proteome</keyword>
<dbReference type="RefSeq" id="WP_221862071.1">
    <property type="nucleotide sequence ID" value="NZ_JAIKTU010000014.1"/>
</dbReference>
<reference evidence="1 2" key="1">
    <citation type="journal article" date="2021" name="Cell Host Microbe">
        <title>in vivo commensal control of Clostridioides difficile virulence.</title>
        <authorList>
            <person name="Girinathan B.P."/>
            <person name="Dibenedetto N."/>
            <person name="Worley J.N."/>
            <person name="Peltier J."/>
            <person name="Arrieta-Ortiz M.L."/>
            <person name="Rupa Christinal Immanuel S."/>
            <person name="Lavin R."/>
            <person name="Delaney M.L."/>
            <person name="Cummins C."/>
            <person name="Hoffmann M."/>
            <person name="Luo Y."/>
            <person name="Gonzalez-Escalona N."/>
            <person name="Allard M."/>
            <person name="Onderdonk A.B."/>
            <person name="Gerber G.K."/>
            <person name="Sonenshein A.L."/>
            <person name="Baliga N."/>
            <person name="Dupuy B."/>
            <person name="Bry L."/>
        </authorList>
    </citation>
    <scope>NUCLEOTIDE SEQUENCE [LARGE SCALE GENOMIC DNA]</scope>
    <source>
        <strain evidence="1 2">DSM 599</strain>
    </source>
</reference>
<name>A0ABS7L1B2_CLOSR</name>
<organism evidence="1 2">
    <name type="scientific">Clostridium sardiniense</name>
    <name type="common">Clostridium absonum</name>
    <dbReference type="NCBI Taxonomy" id="29369"/>
    <lineage>
        <taxon>Bacteria</taxon>
        <taxon>Bacillati</taxon>
        <taxon>Bacillota</taxon>
        <taxon>Clostridia</taxon>
        <taxon>Eubacteriales</taxon>
        <taxon>Clostridiaceae</taxon>
        <taxon>Clostridium</taxon>
    </lineage>
</organism>
<evidence type="ECO:0000313" key="2">
    <source>
        <dbReference type="Proteomes" id="UP001299068"/>
    </source>
</evidence>